<evidence type="ECO:0008006" key="3">
    <source>
        <dbReference type="Google" id="ProtNLM"/>
    </source>
</evidence>
<comment type="caution">
    <text evidence="1">The sequence shown here is derived from an EMBL/GenBank/DDBJ whole genome shotgun (WGS) entry which is preliminary data.</text>
</comment>
<accession>A0ABW0VVL1</accession>
<dbReference type="Proteomes" id="UP001596047">
    <property type="component" value="Unassembled WGS sequence"/>
</dbReference>
<organism evidence="1 2">
    <name type="scientific">Paenibacillus solisilvae</name>
    <dbReference type="NCBI Taxonomy" id="2486751"/>
    <lineage>
        <taxon>Bacteria</taxon>
        <taxon>Bacillati</taxon>
        <taxon>Bacillota</taxon>
        <taxon>Bacilli</taxon>
        <taxon>Bacillales</taxon>
        <taxon>Paenibacillaceae</taxon>
        <taxon>Paenibacillus</taxon>
    </lineage>
</organism>
<keyword evidence="2" id="KW-1185">Reference proteome</keyword>
<gene>
    <name evidence="1" type="ORF">ACFPYJ_07190</name>
</gene>
<name>A0ABW0VVL1_9BACL</name>
<sequence>METETKRCLFCDQIVAVKQKGMDDWYISCNCSPGGTYALDRASYDSYYALSYSEKRQLFPVISAYIREMTDCDEQVRLSYKDIQMFESSPIIPTTIEEKGIKLLRYLHRHCSKPGEAVVIHQLSSSYNLTYSMNLQELVYIIEKLKGEEYIERVGGKFWLTDKGWQEAVLCAGGQRLKPCLLLVSGTSEQRVEWPEELFPKLEQCGYLPRMMEITDSGALNAQTMQLISESKLLIADVSGQASLACFAAGYALGVDVPVLWVVHSADANKMKMPFDRIRPLIWDSEESLGQMLEQQLAN</sequence>
<evidence type="ECO:0000313" key="2">
    <source>
        <dbReference type="Proteomes" id="UP001596047"/>
    </source>
</evidence>
<evidence type="ECO:0000313" key="1">
    <source>
        <dbReference type="EMBL" id="MFC5648914.1"/>
    </source>
</evidence>
<reference evidence="2" key="1">
    <citation type="journal article" date="2019" name="Int. J. Syst. Evol. Microbiol.">
        <title>The Global Catalogue of Microorganisms (GCM) 10K type strain sequencing project: providing services to taxonomists for standard genome sequencing and annotation.</title>
        <authorList>
            <consortium name="The Broad Institute Genomics Platform"/>
            <consortium name="The Broad Institute Genome Sequencing Center for Infectious Disease"/>
            <person name="Wu L."/>
            <person name="Ma J."/>
        </authorList>
    </citation>
    <scope>NUCLEOTIDE SEQUENCE [LARGE SCALE GENOMIC DNA]</scope>
    <source>
        <strain evidence="2">CGMCC 1.3240</strain>
    </source>
</reference>
<dbReference type="EMBL" id="JBHSOW010000028">
    <property type="protein sequence ID" value="MFC5648914.1"/>
    <property type="molecule type" value="Genomic_DNA"/>
</dbReference>
<dbReference type="RefSeq" id="WP_379187406.1">
    <property type="nucleotide sequence ID" value="NZ_JBHSOW010000028.1"/>
</dbReference>
<proteinExistence type="predicted"/>
<protein>
    <recommendedName>
        <fullName evidence="3">MarR family transcriptional regulator</fullName>
    </recommendedName>
</protein>